<keyword evidence="1" id="KW-0732">Signal</keyword>
<accession>A0A132BY87</accession>
<feature type="chain" id="PRO_5007288663" evidence="1">
    <location>
        <begin position="51"/>
        <end position="161"/>
    </location>
</feature>
<gene>
    <name evidence="2" type="ORF">TRIHO_18450</name>
</gene>
<evidence type="ECO:0000256" key="1">
    <source>
        <dbReference type="SAM" id="SignalP"/>
    </source>
</evidence>
<keyword evidence="3" id="KW-1185">Reference proteome</keyword>
<dbReference type="Proteomes" id="UP000068382">
    <property type="component" value="Unassembled WGS sequence"/>
</dbReference>
<sequence>MAFSANSTRSTQISLITRSALEPCSTSLRGLAASLATVAALAVFAPYANAATFAPQADTDAHSGALAQTTATASASNLFDRITTLRAQAAETLARGQSCLSACATAQPLLQSVPQSCLSPAAQVDLRNLPQSFPGLQGARMADLSTTLRATSLQPAQTRSC</sequence>
<proteinExistence type="predicted"/>
<protein>
    <submittedName>
        <fullName evidence="2">Uncharacterized protein</fullName>
    </submittedName>
</protein>
<name>A0A132BY87_9RHOB</name>
<reference evidence="2 3" key="1">
    <citation type="submission" date="2015-12" db="EMBL/GenBank/DDBJ databases">
        <title>Genome sequence of the marine Rhodobacteraceae strain O3.65, Candidatus Tritonibacter horizontis.</title>
        <authorList>
            <person name="Poehlein A."/>
            <person name="Giebel H.A."/>
            <person name="Voget S."/>
            <person name="Brinkhoff T."/>
        </authorList>
    </citation>
    <scope>NUCLEOTIDE SEQUENCE [LARGE SCALE GENOMIC DNA]</scope>
    <source>
        <strain evidence="2 3">O3.65</strain>
    </source>
</reference>
<comment type="caution">
    <text evidence="2">The sequence shown here is derived from an EMBL/GenBank/DDBJ whole genome shotgun (WGS) entry which is preliminary data.</text>
</comment>
<organism evidence="2 3">
    <name type="scientific">Tritonibacter horizontis</name>
    <dbReference type="NCBI Taxonomy" id="1768241"/>
    <lineage>
        <taxon>Bacteria</taxon>
        <taxon>Pseudomonadati</taxon>
        <taxon>Pseudomonadota</taxon>
        <taxon>Alphaproteobacteria</taxon>
        <taxon>Rhodobacterales</taxon>
        <taxon>Paracoccaceae</taxon>
        <taxon>Tritonibacter</taxon>
    </lineage>
</organism>
<evidence type="ECO:0000313" key="2">
    <source>
        <dbReference type="EMBL" id="KUP93348.1"/>
    </source>
</evidence>
<dbReference type="EMBL" id="LPUY01000054">
    <property type="protein sequence ID" value="KUP93348.1"/>
    <property type="molecule type" value="Genomic_DNA"/>
</dbReference>
<dbReference type="RefSeq" id="WP_068242311.1">
    <property type="nucleotide sequence ID" value="NZ_LPUY01000054.1"/>
</dbReference>
<evidence type="ECO:0000313" key="3">
    <source>
        <dbReference type="Proteomes" id="UP000068382"/>
    </source>
</evidence>
<feature type="signal peptide" evidence="1">
    <location>
        <begin position="1"/>
        <end position="50"/>
    </location>
</feature>
<dbReference type="AlphaFoldDB" id="A0A132BY87"/>